<dbReference type="InterPro" id="IPR050105">
    <property type="entry name" value="MoCo_biosynth_MoaA/MoaC"/>
</dbReference>
<comment type="caution">
    <text evidence="9">The sequence shown here is derived from an EMBL/GenBank/DDBJ whole genome shotgun (WGS) entry which is preliminary data.</text>
</comment>
<dbReference type="EMBL" id="MFNE01000026">
    <property type="protein sequence ID" value="OGG95099.1"/>
    <property type="molecule type" value="Genomic_DNA"/>
</dbReference>
<dbReference type="Proteomes" id="UP000178449">
    <property type="component" value="Unassembled WGS sequence"/>
</dbReference>
<evidence type="ECO:0000256" key="3">
    <source>
        <dbReference type="ARBA" id="ARBA00012575"/>
    </source>
</evidence>
<dbReference type="Pfam" id="PF01967">
    <property type="entry name" value="MoaC"/>
    <property type="match status" value="1"/>
</dbReference>
<evidence type="ECO:0000256" key="2">
    <source>
        <dbReference type="ARBA" id="ARBA00005046"/>
    </source>
</evidence>
<dbReference type="UniPathway" id="UPA00344"/>
<feature type="binding site" evidence="7">
    <location>
        <begin position="114"/>
        <end position="115"/>
    </location>
    <ligand>
        <name>substrate</name>
    </ligand>
</feature>
<keyword evidence="5 7" id="KW-0456">Lyase</keyword>
<comment type="function">
    <text evidence="6 7">Catalyzes the conversion of (8S)-3',8-cyclo-7,8-dihydroguanosine 5'-triphosphate to cyclic pyranopterin monophosphate (cPMP).</text>
</comment>
<dbReference type="PANTHER" id="PTHR22960:SF29">
    <property type="entry name" value="CYCLIC PYRANOPTERIN MONOPHOSPHATE SYNTHASE"/>
    <property type="match status" value="1"/>
</dbReference>
<evidence type="ECO:0000313" key="9">
    <source>
        <dbReference type="EMBL" id="OGG95099.1"/>
    </source>
</evidence>
<sequence length="161" mass="17271">MTKKLSHFDQTGRAQMVDVGNKTPTQRLAVAKGQVRISPELAQILIEGKLEKGDAFTVAKTAAILAAKKTGELIPMCHPLGLDQVSVELTLDQKQGLVLIQATAKLTGKTGVEMEALMAVSMAALTFYDMCKAVDKKMIIEGICLVRKEGGKSGTFINDPL</sequence>
<comment type="subunit">
    <text evidence="7">Homohexamer; trimer of dimers.</text>
</comment>
<dbReference type="InterPro" id="IPR002820">
    <property type="entry name" value="Mopterin_CF_biosynth-C_dom"/>
</dbReference>
<dbReference type="Gene3D" id="3.30.70.640">
    <property type="entry name" value="Molybdopterin cofactor biosynthesis C (MoaC) domain"/>
    <property type="match status" value="1"/>
</dbReference>
<evidence type="ECO:0000256" key="6">
    <source>
        <dbReference type="ARBA" id="ARBA00055087"/>
    </source>
</evidence>
<feature type="binding site" evidence="7">
    <location>
        <begin position="76"/>
        <end position="78"/>
    </location>
    <ligand>
        <name>substrate</name>
    </ligand>
</feature>
<organism evidence="9 10">
    <name type="scientific">Candidatus Lambdaproteobacteria bacterium RIFOXYD2_FULL_50_16</name>
    <dbReference type="NCBI Taxonomy" id="1817772"/>
    <lineage>
        <taxon>Bacteria</taxon>
        <taxon>Pseudomonadati</taxon>
        <taxon>Pseudomonadota</taxon>
        <taxon>Candidatus Lambdaproteobacteria</taxon>
    </lineage>
</organism>
<dbReference type="HAMAP" id="MF_01224_B">
    <property type="entry name" value="MoaC_B"/>
    <property type="match status" value="1"/>
</dbReference>
<comment type="pathway">
    <text evidence="2 7">Cofactor biosynthesis; molybdopterin biosynthesis.</text>
</comment>
<evidence type="ECO:0000256" key="7">
    <source>
        <dbReference type="HAMAP-Rule" id="MF_01224"/>
    </source>
</evidence>
<dbReference type="InterPro" id="IPR047594">
    <property type="entry name" value="MoaC_bact/euk"/>
</dbReference>
<proteinExistence type="inferred from homology"/>
<reference evidence="9 10" key="1">
    <citation type="journal article" date="2016" name="Nat. Commun.">
        <title>Thousands of microbial genomes shed light on interconnected biogeochemical processes in an aquifer system.</title>
        <authorList>
            <person name="Anantharaman K."/>
            <person name="Brown C.T."/>
            <person name="Hug L.A."/>
            <person name="Sharon I."/>
            <person name="Castelle C.J."/>
            <person name="Probst A.J."/>
            <person name="Thomas B.C."/>
            <person name="Singh A."/>
            <person name="Wilkins M.J."/>
            <person name="Karaoz U."/>
            <person name="Brodie E.L."/>
            <person name="Williams K.H."/>
            <person name="Hubbard S.S."/>
            <person name="Banfield J.F."/>
        </authorList>
    </citation>
    <scope>NUCLEOTIDE SEQUENCE [LARGE SCALE GENOMIC DNA]</scope>
</reference>
<dbReference type="NCBIfam" id="TIGR00581">
    <property type="entry name" value="moaC"/>
    <property type="match status" value="1"/>
</dbReference>
<dbReference type="STRING" id="1817772.A2527_07950"/>
<evidence type="ECO:0000256" key="1">
    <source>
        <dbReference type="ARBA" id="ARBA00001637"/>
    </source>
</evidence>
<dbReference type="PANTHER" id="PTHR22960">
    <property type="entry name" value="MOLYBDOPTERIN COFACTOR SYNTHESIS PROTEIN A"/>
    <property type="match status" value="1"/>
</dbReference>
<evidence type="ECO:0000313" key="10">
    <source>
        <dbReference type="Proteomes" id="UP000178449"/>
    </source>
</evidence>
<evidence type="ECO:0000256" key="5">
    <source>
        <dbReference type="ARBA" id="ARBA00023239"/>
    </source>
</evidence>
<dbReference type="SUPFAM" id="SSF55040">
    <property type="entry name" value="Molybdenum cofactor biosynthesis protein C, MoaC"/>
    <property type="match status" value="1"/>
</dbReference>
<dbReference type="EC" id="4.6.1.17" evidence="3 7"/>
<keyword evidence="4 7" id="KW-0501">Molybdenum cofactor biosynthesis</keyword>
<evidence type="ECO:0000259" key="8">
    <source>
        <dbReference type="Pfam" id="PF01967"/>
    </source>
</evidence>
<comment type="similarity">
    <text evidence="7">Belongs to the MoaC family.</text>
</comment>
<dbReference type="GO" id="GO:0061799">
    <property type="term" value="F:cyclic pyranopterin monophosphate synthase activity"/>
    <property type="evidence" value="ECO:0007669"/>
    <property type="project" value="UniProtKB-UniRule"/>
</dbReference>
<dbReference type="InterPro" id="IPR036522">
    <property type="entry name" value="MoaC_sf"/>
</dbReference>
<dbReference type="CDD" id="cd01420">
    <property type="entry name" value="MoaC_PE"/>
    <property type="match status" value="1"/>
</dbReference>
<feature type="active site" evidence="7">
    <location>
        <position position="129"/>
    </location>
</feature>
<feature type="domain" description="Molybdopterin cofactor biosynthesis C (MoaC)" evidence="8">
    <location>
        <begin position="16"/>
        <end position="151"/>
    </location>
</feature>
<accession>A0A1F6GAK2</accession>
<dbReference type="AlphaFoldDB" id="A0A1F6GAK2"/>
<evidence type="ECO:0000256" key="4">
    <source>
        <dbReference type="ARBA" id="ARBA00023150"/>
    </source>
</evidence>
<protein>
    <recommendedName>
        <fullName evidence="3 7">Cyclic pyranopterin monophosphate synthase</fullName>
        <ecNumber evidence="3 7">4.6.1.17</ecNumber>
    </recommendedName>
    <alternativeName>
        <fullName evidence="7">Molybdenum cofactor biosynthesis protein C</fullName>
    </alternativeName>
</protein>
<dbReference type="GO" id="GO:0006777">
    <property type="term" value="P:Mo-molybdopterin cofactor biosynthetic process"/>
    <property type="evidence" value="ECO:0007669"/>
    <property type="project" value="UniProtKB-UniRule"/>
</dbReference>
<comment type="catalytic activity">
    <reaction evidence="1 7">
        <text>(8S)-3',8-cyclo-7,8-dihydroguanosine 5'-triphosphate = cyclic pyranopterin phosphate + diphosphate</text>
        <dbReference type="Rhea" id="RHEA:49580"/>
        <dbReference type="ChEBI" id="CHEBI:33019"/>
        <dbReference type="ChEBI" id="CHEBI:59648"/>
        <dbReference type="ChEBI" id="CHEBI:131766"/>
        <dbReference type="EC" id="4.6.1.17"/>
    </reaction>
</comment>
<dbReference type="InterPro" id="IPR023045">
    <property type="entry name" value="MoaC"/>
</dbReference>
<name>A0A1F6GAK2_9PROT</name>
<dbReference type="NCBIfam" id="NF006870">
    <property type="entry name" value="PRK09364.1"/>
    <property type="match status" value="1"/>
</dbReference>
<gene>
    <name evidence="7" type="primary">moaC</name>
    <name evidence="9" type="ORF">A2527_07950</name>
</gene>